<keyword evidence="3 9" id="KW-0812">Transmembrane</keyword>
<feature type="transmembrane region" description="Helical" evidence="9">
    <location>
        <begin position="163"/>
        <end position="182"/>
    </location>
</feature>
<comment type="subunit">
    <text evidence="9">Component of the TIM22 complex.</text>
</comment>
<evidence type="ECO:0000256" key="1">
    <source>
        <dbReference type="ARBA" id="ARBA00004448"/>
    </source>
</evidence>
<keyword evidence="9" id="KW-0813">Transport</keyword>
<organism evidence="10 11">
    <name type="scientific">Clavelina lepadiformis</name>
    <name type="common">Light-bulb sea squirt</name>
    <name type="synonym">Ascidia lepadiformis</name>
    <dbReference type="NCBI Taxonomy" id="159417"/>
    <lineage>
        <taxon>Eukaryota</taxon>
        <taxon>Metazoa</taxon>
        <taxon>Chordata</taxon>
        <taxon>Tunicata</taxon>
        <taxon>Ascidiacea</taxon>
        <taxon>Aplousobranchia</taxon>
        <taxon>Clavelinidae</taxon>
        <taxon>Clavelina</taxon>
    </lineage>
</organism>
<comment type="similarity">
    <text evidence="2 9">Belongs to the Tim17/Tim22/Tim23 family.</text>
</comment>
<keyword evidence="4 9" id="KW-0999">Mitochondrion inner membrane</keyword>
<dbReference type="EMBL" id="CAWYQH010000001">
    <property type="protein sequence ID" value="CAK8672780.1"/>
    <property type="molecule type" value="Genomic_DNA"/>
</dbReference>
<sequence length="185" mass="19733">MSSSAQPDLSNNGDSYVAYSSVLKYLVGPEKLRQREQYPQFGGIPTPIPSTMEKNMEAVMNSCVFNTGIACVAGAGFGVVFALFTFGVESPNYSEKVPTVKETLREMRMKMGSNAKNFAVIGAMFSMTHCVIEKYRGVSDMKNSSASGFVTGGLLGLRAGLRAGILGGMGFAAFSTAIDYFLGHS</sequence>
<keyword evidence="11" id="KW-1185">Reference proteome</keyword>
<protein>
    <recommendedName>
        <fullName evidence="9">Mitochondrial import inner membrane translocase subunit TIM22</fullName>
    </recommendedName>
</protein>
<evidence type="ECO:0000313" key="11">
    <source>
        <dbReference type="Proteomes" id="UP001642483"/>
    </source>
</evidence>
<evidence type="ECO:0000256" key="5">
    <source>
        <dbReference type="ARBA" id="ARBA00022989"/>
    </source>
</evidence>
<dbReference type="Proteomes" id="UP001642483">
    <property type="component" value="Unassembled WGS sequence"/>
</dbReference>
<evidence type="ECO:0000256" key="4">
    <source>
        <dbReference type="ARBA" id="ARBA00022792"/>
    </source>
</evidence>
<proteinExistence type="inferred from homology"/>
<comment type="caution">
    <text evidence="10">The sequence shown here is derived from an EMBL/GenBank/DDBJ whole genome shotgun (WGS) entry which is preliminary data.</text>
</comment>
<keyword evidence="9" id="KW-0653">Protein transport</keyword>
<feature type="transmembrane region" description="Helical" evidence="9">
    <location>
        <begin position="63"/>
        <end position="86"/>
    </location>
</feature>
<evidence type="ECO:0000256" key="8">
    <source>
        <dbReference type="ARBA" id="ARBA00024713"/>
    </source>
</evidence>
<keyword evidence="6 9" id="KW-0496">Mitochondrion</keyword>
<keyword evidence="9" id="KW-0811">Translocation</keyword>
<keyword evidence="5 9" id="KW-1133">Transmembrane helix</keyword>
<evidence type="ECO:0000256" key="3">
    <source>
        <dbReference type="ARBA" id="ARBA00022692"/>
    </source>
</evidence>
<evidence type="ECO:0000256" key="2">
    <source>
        <dbReference type="ARBA" id="ARBA00008444"/>
    </source>
</evidence>
<reference evidence="10 11" key="1">
    <citation type="submission" date="2024-02" db="EMBL/GenBank/DDBJ databases">
        <authorList>
            <person name="Daric V."/>
            <person name="Darras S."/>
        </authorList>
    </citation>
    <scope>NUCLEOTIDE SEQUENCE [LARGE SCALE GENOMIC DNA]</scope>
</reference>
<evidence type="ECO:0000313" key="10">
    <source>
        <dbReference type="EMBL" id="CAK8672780.1"/>
    </source>
</evidence>
<gene>
    <name evidence="10" type="ORF">CVLEPA_LOCUS2465</name>
</gene>
<evidence type="ECO:0000256" key="7">
    <source>
        <dbReference type="ARBA" id="ARBA00023136"/>
    </source>
</evidence>
<name>A0ABP0F2W6_CLALP</name>
<keyword evidence="7 9" id="KW-0472">Membrane</keyword>
<dbReference type="PANTHER" id="PTHR14110">
    <property type="entry name" value="MITOCHONDRIAL IMPORT INNER MEMBRANE TRANSLOCASE SUBUNIT TIM22"/>
    <property type="match status" value="1"/>
</dbReference>
<accession>A0ABP0F2W6</accession>
<dbReference type="InterPro" id="IPR039175">
    <property type="entry name" value="TIM22"/>
</dbReference>
<dbReference type="PANTHER" id="PTHR14110:SF0">
    <property type="entry name" value="MITOCHONDRIAL IMPORT INNER MEMBRANE TRANSLOCASE SUBUNIT TIM22"/>
    <property type="match status" value="1"/>
</dbReference>
<dbReference type="Pfam" id="PF02466">
    <property type="entry name" value="Tim17"/>
    <property type="match status" value="1"/>
</dbReference>
<evidence type="ECO:0000256" key="9">
    <source>
        <dbReference type="RuleBase" id="RU367038"/>
    </source>
</evidence>
<comment type="function">
    <text evidence="8 9">Essential core component of the TIM22 complex, a complex that mediates the import and insertion of multi-pass transmembrane proteins into the mitochondrial inner membrane. In the TIM22 complex, it constitutes the voltage-activated and signal-gated channel. Forms a twin-pore translocase that uses the membrane potential as external driving force in 2 voltage-dependent steps.</text>
</comment>
<comment type="subcellular location">
    <subcellularLocation>
        <location evidence="1 9">Mitochondrion inner membrane</location>
        <topology evidence="1 9">Multi-pass membrane protein</topology>
    </subcellularLocation>
</comment>
<evidence type="ECO:0000256" key="6">
    <source>
        <dbReference type="ARBA" id="ARBA00023128"/>
    </source>
</evidence>